<gene>
    <name evidence="1" type="ORF">CRX69_18720</name>
</gene>
<proteinExistence type="predicted"/>
<organism evidence="1 2">
    <name type="scientific">Pseudomonas rhizophila</name>
    <dbReference type="NCBI Taxonomy" id="2045200"/>
    <lineage>
        <taxon>Bacteria</taxon>
        <taxon>Pseudomonadati</taxon>
        <taxon>Pseudomonadota</taxon>
        <taxon>Gammaproteobacteria</taxon>
        <taxon>Pseudomonadales</taxon>
        <taxon>Pseudomonadaceae</taxon>
        <taxon>Pseudomonas</taxon>
    </lineage>
</organism>
<dbReference type="RefSeq" id="WP_047226608.1">
    <property type="nucleotide sequence ID" value="NZ_CP024081.1"/>
</dbReference>
<reference evidence="1 2" key="1">
    <citation type="journal article" date="2018" name="Front. Microbiol.">
        <title>Pseudomonas rhizophila S211, a New Plant Growth-Promoting Rhizobacterium with Potential in Pesticide-Bioremediation.</title>
        <authorList>
            <person name="Hassen W."/>
            <person name="Neifar M."/>
            <person name="Cherif H."/>
            <person name="Najjari A."/>
            <person name="Chouchane H."/>
            <person name="Driouich R.C."/>
            <person name="Salah A."/>
            <person name="Naili F."/>
            <person name="Mosbah A."/>
            <person name="Souissi Y."/>
            <person name="Raddadi N."/>
            <person name="Ouzari H.I."/>
            <person name="Fava F."/>
            <person name="Cherif A."/>
        </authorList>
    </citation>
    <scope>NUCLEOTIDE SEQUENCE [LARGE SCALE GENOMIC DNA]</scope>
    <source>
        <strain evidence="1 2">S211</strain>
    </source>
</reference>
<evidence type="ECO:0000313" key="2">
    <source>
        <dbReference type="Proteomes" id="UP000241936"/>
    </source>
</evidence>
<dbReference type="Proteomes" id="UP000241936">
    <property type="component" value="Chromosome"/>
</dbReference>
<accession>A0ABM6UHY2</accession>
<dbReference type="EMBL" id="CP024081">
    <property type="protein sequence ID" value="AVU77127.1"/>
    <property type="molecule type" value="Genomic_DNA"/>
</dbReference>
<sequence length="461" mass="50994">MTSLSPDNEIEVINRVIIIGMVTVEHPANPHGGIPLRLLANGLLPLLVEPWTQQAEYDDARILLSNSDIPVLNKTIMPGEVNQPFTLNLPEALLSNGINQIRLSVLRVGQTIPETSQSLDVLFHRPRPGGEVSTPGDNPNLTLTLPSEVITKGVDAAMASQGVILTIRYPYMREKDVITVDRDSQEMTRTVSATEAAAGSVDIILRTADFWQDNPRFALRFRVTDLLGNSSGPQAIWSRATYIDVHIRQPALDLTKPRVLEARELNGERLNFERDFYDAQFANVEVNYIGSAPGQDVKVYWVGRNSTWGSEIQTVSVAGQTLRFQVPRNEVVDCIGTGAEVYYTVRAPGTTTDIPSRDLDITVTPQKYTLREPTLDGSKTNLRAYHPALLTAHTARMALFGVTARYGEEIRITAGTSQTDLSVPPAWIAENRGKPIMVNWTLRETGTGTPIIFSWFLRLIA</sequence>
<keyword evidence="2" id="KW-1185">Reference proteome</keyword>
<protein>
    <recommendedName>
        <fullName evidence="3">Ig-like domain-containing protein</fullName>
    </recommendedName>
</protein>
<evidence type="ECO:0000313" key="1">
    <source>
        <dbReference type="EMBL" id="AVU77127.1"/>
    </source>
</evidence>
<evidence type="ECO:0008006" key="3">
    <source>
        <dbReference type="Google" id="ProtNLM"/>
    </source>
</evidence>
<name>A0ABM6UHY2_9PSED</name>